<keyword evidence="2" id="KW-1185">Reference proteome</keyword>
<dbReference type="HOGENOM" id="CLU_2647795_0_0_0"/>
<dbReference type="KEGG" id="nde:NIDE0183"/>
<proteinExistence type="predicted"/>
<sequence>MVKCPRSFALLCSAPTPNSVIRRGVGSMARLPQKGLGAPLATFHTLRAPTKISPTRNPGLVEKQARNVAGDLRAIP</sequence>
<evidence type="ECO:0000313" key="1">
    <source>
        <dbReference type="EMBL" id="CBK39967.1"/>
    </source>
</evidence>
<reference evidence="1 2" key="1">
    <citation type="journal article" date="2010" name="Proc. Natl. Acad. Sci. U.S.A.">
        <title>A Nitrospira metagenome illuminates the physiology and evolution of globally important nitrite-oxidizing bacteria.</title>
        <authorList>
            <person name="Lucker S."/>
            <person name="Wagner M."/>
            <person name="Maixner F."/>
            <person name="Pelletier E."/>
            <person name="Koch H."/>
            <person name="Vacherie B."/>
            <person name="Rattei T."/>
            <person name="Sinninghe Damste J."/>
            <person name="Spieck E."/>
            <person name="Le Paslier D."/>
            <person name="Daims H."/>
        </authorList>
    </citation>
    <scope>NUCLEOTIDE SEQUENCE [LARGE SCALE GENOMIC DNA]</scope>
</reference>
<organism evidence="1 2">
    <name type="scientific">Nitrospira defluvii</name>
    <dbReference type="NCBI Taxonomy" id="330214"/>
    <lineage>
        <taxon>Bacteria</taxon>
        <taxon>Pseudomonadati</taxon>
        <taxon>Nitrospirota</taxon>
        <taxon>Nitrospiria</taxon>
        <taxon>Nitrospirales</taxon>
        <taxon>Nitrospiraceae</taxon>
        <taxon>Nitrospira</taxon>
    </lineage>
</organism>
<accession>D8P9Q8</accession>
<protein>
    <submittedName>
        <fullName evidence="1">Uncharacterized protein</fullName>
    </submittedName>
</protein>
<dbReference type="EMBL" id="FP929003">
    <property type="protein sequence ID" value="CBK39967.1"/>
    <property type="molecule type" value="Genomic_DNA"/>
</dbReference>
<gene>
    <name evidence="1" type="ORF">NIDE0183</name>
</gene>
<dbReference type="AlphaFoldDB" id="D8P9Q8"/>
<dbReference type="Proteomes" id="UP000001660">
    <property type="component" value="Chromosome"/>
</dbReference>
<evidence type="ECO:0000313" key="2">
    <source>
        <dbReference type="Proteomes" id="UP000001660"/>
    </source>
</evidence>
<name>D8P9Q8_9BACT</name>